<reference evidence="1 2" key="1">
    <citation type="submission" date="2018-10" db="EMBL/GenBank/DDBJ databases">
        <title>Xanthobacter tagetidis genome sequencing and assembly.</title>
        <authorList>
            <person name="Maclea K.S."/>
            <person name="Goen A.E."/>
            <person name="Fatima S.A."/>
        </authorList>
    </citation>
    <scope>NUCLEOTIDE SEQUENCE [LARGE SCALE GENOMIC DNA]</scope>
    <source>
        <strain evidence="1 2">ATCC 700314</strain>
    </source>
</reference>
<dbReference type="InterPro" id="IPR025528">
    <property type="entry name" value="BrnA_antitoxin"/>
</dbReference>
<dbReference type="OrthoDB" id="361944at2"/>
<dbReference type="Proteomes" id="UP000269692">
    <property type="component" value="Unassembled WGS sequence"/>
</dbReference>
<keyword evidence="2" id="KW-1185">Reference proteome</keyword>
<gene>
    <name evidence="1" type="ORF">D9R14_20220</name>
</gene>
<sequence length="77" mass="8791">MRARGEVFETASDAPTYELPDGFWDNARVVFPEPPGKTSVHLRLDSDVLDWFKAQGKGHLTRMNAILRAYYDAHRAK</sequence>
<dbReference type="EMBL" id="RCTF01000022">
    <property type="protein sequence ID" value="RLP73590.1"/>
    <property type="molecule type" value="Genomic_DNA"/>
</dbReference>
<evidence type="ECO:0000313" key="1">
    <source>
        <dbReference type="EMBL" id="RLP73590.1"/>
    </source>
</evidence>
<protein>
    <recommendedName>
        <fullName evidence="3">3-oxoacyl-ACP synthase</fullName>
    </recommendedName>
</protein>
<dbReference type="RefSeq" id="WP_121625169.1">
    <property type="nucleotide sequence ID" value="NZ_JACIIW010000008.1"/>
</dbReference>
<organism evidence="1 2">
    <name type="scientific">Xanthobacter tagetidis</name>
    <dbReference type="NCBI Taxonomy" id="60216"/>
    <lineage>
        <taxon>Bacteria</taxon>
        <taxon>Pseudomonadati</taxon>
        <taxon>Pseudomonadota</taxon>
        <taxon>Alphaproteobacteria</taxon>
        <taxon>Hyphomicrobiales</taxon>
        <taxon>Xanthobacteraceae</taxon>
        <taxon>Xanthobacter</taxon>
    </lineage>
</organism>
<name>A0A3L7A0S4_9HYPH</name>
<evidence type="ECO:0000313" key="2">
    <source>
        <dbReference type="Proteomes" id="UP000269692"/>
    </source>
</evidence>
<comment type="caution">
    <text evidence="1">The sequence shown here is derived from an EMBL/GenBank/DDBJ whole genome shotgun (WGS) entry which is preliminary data.</text>
</comment>
<proteinExistence type="predicted"/>
<evidence type="ECO:0008006" key="3">
    <source>
        <dbReference type="Google" id="ProtNLM"/>
    </source>
</evidence>
<accession>A0A3L7A0S4</accession>
<dbReference type="AlphaFoldDB" id="A0A3L7A0S4"/>
<dbReference type="Pfam" id="PF14384">
    <property type="entry name" value="BrnA_antitoxin"/>
    <property type="match status" value="1"/>
</dbReference>